<feature type="compositionally biased region" description="Acidic residues" evidence="2">
    <location>
        <begin position="186"/>
        <end position="196"/>
    </location>
</feature>
<dbReference type="Proteomes" id="UP000215902">
    <property type="component" value="Unassembled WGS sequence"/>
</dbReference>
<evidence type="ECO:0000313" key="4">
    <source>
        <dbReference type="Proteomes" id="UP000215902"/>
    </source>
</evidence>
<keyword evidence="4" id="KW-1185">Reference proteome</keyword>
<accession>A0A267FG82</accession>
<feature type="region of interest" description="Disordered" evidence="2">
    <location>
        <begin position="358"/>
        <end position="377"/>
    </location>
</feature>
<feature type="compositionally biased region" description="Low complexity" evidence="2">
    <location>
        <begin position="359"/>
        <end position="374"/>
    </location>
</feature>
<feature type="coiled-coil region" evidence="1">
    <location>
        <begin position="82"/>
        <end position="109"/>
    </location>
</feature>
<feature type="region of interest" description="Disordered" evidence="2">
    <location>
        <begin position="316"/>
        <end position="343"/>
    </location>
</feature>
<protein>
    <submittedName>
        <fullName evidence="3">Uncharacterized protein</fullName>
    </submittedName>
</protein>
<dbReference type="EMBL" id="NIVC01001062">
    <property type="protein sequence ID" value="PAA72766.1"/>
    <property type="molecule type" value="Genomic_DNA"/>
</dbReference>
<keyword evidence="1" id="KW-0175">Coiled coil</keyword>
<feature type="region of interest" description="Disordered" evidence="2">
    <location>
        <begin position="49"/>
        <end position="71"/>
    </location>
</feature>
<gene>
    <name evidence="3" type="ORF">BOX15_Mlig029583g2</name>
</gene>
<evidence type="ECO:0000313" key="3">
    <source>
        <dbReference type="EMBL" id="PAA72766.1"/>
    </source>
</evidence>
<dbReference type="AlphaFoldDB" id="A0A267FG82"/>
<reference evidence="3 4" key="1">
    <citation type="submission" date="2017-06" db="EMBL/GenBank/DDBJ databases">
        <title>A platform for efficient transgenesis in Macrostomum lignano, a flatworm model organism for stem cell research.</title>
        <authorList>
            <person name="Berezikov E."/>
        </authorList>
    </citation>
    <scope>NUCLEOTIDE SEQUENCE [LARGE SCALE GENOMIC DNA]</scope>
    <source>
        <strain evidence="3">DV1</strain>
        <tissue evidence="3">Whole organism</tissue>
    </source>
</reference>
<feature type="region of interest" description="Disordered" evidence="2">
    <location>
        <begin position="167"/>
        <end position="209"/>
    </location>
</feature>
<proteinExistence type="predicted"/>
<feature type="compositionally biased region" description="Low complexity" evidence="2">
    <location>
        <begin position="323"/>
        <end position="332"/>
    </location>
</feature>
<evidence type="ECO:0000256" key="2">
    <source>
        <dbReference type="SAM" id="MobiDB-lite"/>
    </source>
</evidence>
<feature type="compositionally biased region" description="Basic and acidic residues" evidence="2">
    <location>
        <begin position="49"/>
        <end position="64"/>
    </location>
</feature>
<organism evidence="3 4">
    <name type="scientific">Macrostomum lignano</name>
    <dbReference type="NCBI Taxonomy" id="282301"/>
    <lineage>
        <taxon>Eukaryota</taxon>
        <taxon>Metazoa</taxon>
        <taxon>Spiralia</taxon>
        <taxon>Lophotrochozoa</taxon>
        <taxon>Platyhelminthes</taxon>
        <taxon>Rhabditophora</taxon>
        <taxon>Macrostomorpha</taxon>
        <taxon>Macrostomida</taxon>
        <taxon>Macrostomidae</taxon>
        <taxon>Macrostomum</taxon>
    </lineage>
</organism>
<comment type="caution">
    <text evidence="3">The sequence shown here is derived from an EMBL/GenBank/DDBJ whole genome shotgun (WGS) entry which is preliminary data.</text>
</comment>
<feature type="compositionally biased region" description="Basic residues" evidence="2">
    <location>
        <begin position="167"/>
        <end position="183"/>
    </location>
</feature>
<evidence type="ECO:0000256" key="1">
    <source>
        <dbReference type="SAM" id="Coils"/>
    </source>
</evidence>
<feature type="region of interest" description="Disordered" evidence="2">
    <location>
        <begin position="443"/>
        <end position="510"/>
    </location>
</feature>
<name>A0A267FG82_9PLAT</name>
<sequence>MMHQQQHQQQRIRLQAITQQQLGRFRQVQATRELCDQDADLAAQLGRRWADDGNDHGGDNHERGGVQPAVTDDADNSLEAREAALISQRRQLENRLSRLAEEADRLRRRCGNGGVGSGGGDFTLARRMQDAEAQLAQVMSETELADSSLARCIAELDECRWRLRRSERRHRRSRRRHRRHRRRREEEEEDAGDEANDERQQRSRSVDAWVQTGRAGYEDRSNPADEEFHLLSGQQRQGGLPVVAPGSPIYDNPSNSAPFAAGGDGGGGHPLALAAAPSRYAHSRQSLRQAVTASATAAGPVPAVNGAAGIEERPLQSRVTHYQQQQQQQPLRRPQHQKPPQRPVSAYYFADSPLMSSRQPQALAQPPAAAPQHHQSSRNIAADLDPTYLTTDNLILSSDVGYHLRRPQAPLISGSASTTVSSTDNPYSYNQPVVPVVSAASNFPAPVPGQRRSSASPVVSKTKAASKRQQQQQQQTQMSSSATALNASSGVSGSHGNVVNNRPKSQCTQS</sequence>
<feature type="compositionally biased region" description="Low complexity" evidence="2">
    <location>
        <begin position="460"/>
        <end position="501"/>
    </location>
</feature>